<feature type="region of interest" description="Disordered" evidence="1">
    <location>
        <begin position="1"/>
        <end position="47"/>
    </location>
</feature>
<reference evidence="2 5" key="1">
    <citation type="submission" date="2020-08" db="EMBL/GenBank/DDBJ databases">
        <title>Genomic Encyclopedia of Type Strains, Phase IV (KMG-IV): sequencing the most valuable type-strain genomes for metagenomic binning, comparative biology and taxonomic classification.</title>
        <authorList>
            <person name="Goeker M."/>
        </authorList>
    </citation>
    <scope>NUCLEOTIDE SEQUENCE [LARGE SCALE GENOMIC DNA]</scope>
    <source>
        <strain evidence="2 5">DSM 101535</strain>
    </source>
</reference>
<sequence length="149" mass="15227">MTEHTHDQEQHGRLRDGVDHAREAASNALDTARHRASDAAHATAETLESNPLGVLVGGLVLGAAVAAALPRSQREKELLAGVGRRINTAAVAALAAAKDAGRAELDQLGLTPNAARDQARSLFQGVLKAAGTAGSAAAQAGKERVKSTS</sequence>
<dbReference type="AlphaFoldDB" id="A0A7X0MRA4"/>
<evidence type="ECO:0000313" key="4">
    <source>
        <dbReference type="Proteomes" id="UP000522313"/>
    </source>
</evidence>
<gene>
    <name evidence="3" type="ORF">F4693_003268</name>
    <name evidence="2" type="ORF">FHS97_000918</name>
</gene>
<reference evidence="3 4" key="3">
    <citation type="submission" date="2020-08" db="EMBL/GenBank/DDBJ databases">
        <authorList>
            <person name="Partida-Martinez L."/>
            <person name="Huntemann M."/>
            <person name="Clum A."/>
            <person name="Wang J."/>
            <person name="Palaniappan K."/>
            <person name="Ritter S."/>
            <person name="Chen I.-M."/>
            <person name="Stamatis D."/>
            <person name="Reddy T."/>
            <person name="O'Malley R."/>
            <person name="Daum C."/>
            <person name="Shapiro N."/>
            <person name="Ivanova N."/>
            <person name="Kyrpides N."/>
            <person name="Woyke T."/>
        </authorList>
    </citation>
    <scope>NUCLEOTIDE SEQUENCE [LARGE SCALE GENOMIC DNA]</scope>
    <source>
        <strain evidence="3 4">AS3.13</strain>
    </source>
</reference>
<evidence type="ECO:0000313" key="3">
    <source>
        <dbReference type="EMBL" id="MBB6506268.1"/>
    </source>
</evidence>
<feature type="compositionally biased region" description="Basic and acidic residues" evidence="1">
    <location>
        <begin position="1"/>
        <end position="23"/>
    </location>
</feature>
<dbReference type="RefSeq" id="WP_184033668.1">
    <property type="nucleotide sequence ID" value="NZ_BAABAR010000007.1"/>
</dbReference>
<comment type="caution">
    <text evidence="3">The sequence shown here is derived from an EMBL/GenBank/DDBJ whole genome shotgun (WGS) entry which is preliminary data.</text>
</comment>
<organism evidence="3 4">
    <name type="scientific">Sphingomonas endophytica</name>
    <dbReference type="NCBI Taxonomy" id="869719"/>
    <lineage>
        <taxon>Bacteria</taxon>
        <taxon>Pseudomonadati</taxon>
        <taxon>Pseudomonadota</taxon>
        <taxon>Alphaproteobacteria</taxon>
        <taxon>Sphingomonadales</taxon>
        <taxon>Sphingomonadaceae</taxon>
        <taxon>Sphingomonas</taxon>
    </lineage>
</organism>
<evidence type="ECO:0000256" key="1">
    <source>
        <dbReference type="SAM" id="MobiDB-lite"/>
    </source>
</evidence>
<protein>
    <submittedName>
        <fullName evidence="3">Uncharacterized protein</fullName>
    </submittedName>
</protein>
<dbReference type="Proteomes" id="UP000522313">
    <property type="component" value="Unassembled WGS sequence"/>
</dbReference>
<evidence type="ECO:0000313" key="5">
    <source>
        <dbReference type="Proteomes" id="UP000560131"/>
    </source>
</evidence>
<evidence type="ECO:0000313" key="2">
    <source>
        <dbReference type="EMBL" id="MBB5725010.1"/>
    </source>
</evidence>
<proteinExistence type="predicted"/>
<accession>A0A7X0MRA4</accession>
<dbReference type="EMBL" id="JACHBT010000020">
    <property type="protein sequence ID" value="MBB6506268.1"/>
    <property type="molecule type" value="Genomic_DNA"/>
</dbReference>
<keyword evidence="5" id="KW-1185">Reference proteome</keyword>
<name>A0A7X0MRA4_9SPHN</name>
<dbReference type="Proteomes" id="UP000560131">
    <property type="component" value="Unassembled WGS sequence"/>
</dbReference>
<reference evidence="3 4" key="2">
    <citation type="submission" date="2020-08" db="EMBL/GenBank/DDBJ databases">
        <title>The Agave Microbiome: Exploring the role of microbial communities in plant adaptations to desert environments.</title>
        <authorList>
            <person name="Partida-Martinez L.P."/>
        </authorList>
    </citation>
    <scope>NUCLEOTIDE SEQUENCE [LARGE SCALE GENOMIC DNA]</scope>
    <source>
        <strain evidence="3 4">AS3.13</strain>
    </source>
</reference>
<dbReference type="EMBL" id="JACIJN010000002">
    <property type="protein sequence ID" value="MBB5725010.1"/>
    <property type="molecule type" value="Genomic_DNA"/>
</dbReference>